<name>A0A2H1FHB3_9ARCH</name>
<keyword evidence="1" id="KW-1133">Transmembrane helix</keyword>
<evidence type="ECO:0000313" key="2">
    <source>
        <dbReference type="EMBL" id="SMH72151.1"/>
    </source>
</evidence>
<proteinExistence type="predicted"/>
<keyword evidence="3" id="KW-1185">Reference proteome</keyword>
<dbReference type="Proteomes" id="UP000230607">
    <property type="component" value="Chromosome 1"/>
</dbReference>
<keyword evidence="1" id="KW-0812">Transmembrane</keyword>
<keyword evidence="1" id="KW-0472">Membrane</keyword>
<dbReference type="OrthoDB" id="11811at2157"/>
<dbReference type="RefSeq" id="WP_157927986.1">
    <property type="nucleotide sequence ID" value="NZ_LT841358.1"/>
</dbReference>
<feature type="transmembrane region" description="Helical" evidence="1">
    <location>
        <begin position="232"/>
        <end position="250"/>
    </location>
</feature>
<evidence type="ECO:0000313" key="3">
    <source>
        <dbReference type="Proteomes" id="UP000230607"/>
    </source>
</evidence>
<organism evidence="2 3">
    <name type="scientific">Candidatus Nitrosotalea okcheonensis</name>
    <dbReference type="NCBI Taxonomy" id="1903276"/>
    <lineage>
        <taxon>Archaea</taxon>
        <taxon>Nitrososphaerota</taxon>
        <taxon>Nitrososphaeria</taxon>
        <taxon>Nitrosotaleales</taxon>
        <taxon>Nitrosotaleaceae</taxon>
        <taxon>Nitrosotalea</taxon>
    </lineage>
</organism>
<gene>
    <name evidence="2" type="ORF">NCS_11963</name>
</gene>
<dbReference type="EMBL" id="LT841358">
    <property type="protein sequence ID" value="SMH72151.1"/>
    <property type="molecule type" value="Genomic_DNA"/>
</dbReference>
<accession>A0A2H1FHB3</accession>
<reference evidence="3" key="1">
    <citation type="submission" date="2017-03" db="EMBL/GenBank/DDBJ databases">
        <authorList>
            <person name="Herbold C."/>
        </authorList>
    </citation>
    <scope>NUCLEOTIDE SEQUENCE [LARGE SCALE GENOMIC DNA]</scope>
</reference>
<dbReference type="AlphaFoldDB" id="A0A2H1FHB3"/>
<sequence length="261" mass="29522">MKKLVIAVTMIIIICPHFALAQPQIFTTLRGGTDSIVWDGKWSYLQEWKPMTENILRFNDGNELSVKTGHDRENLYVFLDFISEEQFKKKSDYGVVCIAANKTAESDVQKNDYCFLVALGSYNPLTFQGGGDLVATNHFVKIQNDPGLIAVGGVSDEHDRYSGTPHPSYEFKIPIKVIGSSDMYSFYVATYDAQTDKVYSWPQNITNNEFPAIPSPSEWGELISPDKSLPEFPWPLFMMIFAFSLTIFVTRKQSLSKDKLV</sequence>
<evidence type="ECO:0000256" key="1">
    <source>
        <dbReference type="SAM" id="Phobius"/>
    </source>
</evidence>
<protein>
    <submittedName>
        <fullName evidence="2">Uncharacterized protein</fullName>
    </submittedName>
</protein>